<keyword evidence="1" id="KW-0175">Coiled coil</keyword>
<evidence type="ECO:0000256" key="1">
    <source>
        <dbReference type="SAM" id="Coils"/>
    </source>
</evidence>
<dbReference type="AlphaFoldDB" id="W4LHA1"/>
<accession>W4LHA1</accession>
<proteinExistence type="predicted"/>
<organism evidence="2 3">
    <name type="scientific">Entotheonella factor</name>
    <dbReference type="NCBI Taxonomy" id="1429438"/>
    <lineage>
        <taxon>Bacteria</taxon>
        <taxon>Pseudomonadati</taxon>
        <taxon>Nitrospinota/Tectimicrobiota group</taxon>
        <taxon>Candidatus Tectimicrobiota</taxon>
        <taxon>Candidatus Entotheonellia</taxon>
        <taxon>Candidatus Entotheonellales</taxon>
        <taxon>Candidatus Entotheonellaceae</taxon>
        <taxon>Candidatus Entotheonella</taxon>
    </lineage>
</organism>
<name>W4LHA1_ENTF1</name>
<dbReference type="HOGENOM" id="CLU_2272270_0_0_7"/>
<comment type="caution">
    <text evidence="2">The sequence shown here is derived from an EMBL/GenBank/DDBJ whole genome shotgun (WGS) entry which is preliminary data.</text>
</comment>
<sequence length="107" mass="12582">MDLDRFEVLERRIKALAEAFAHTQAENRQLRQHAERLEQALAAQQQTLEHVQRERDDLLQISDAFHVLQQEREVIQQKLQHMLATIEWLEKHTAMSDDSQVDSPIST</sequence>
<feature type="coiled-coil region" evidence="1">
    <location>
        <begin position="6"/>
        <end position="61"/>
    </location>
</feature>
<reference evidence="2 3" key="1">
    <citation type="journal article" date="2014" name="Nature">
        <title>An environmental bacterial taxon with a large and distinct metabolic repertoire.</title>
        <authorList>
            <person name="Wilson M.C."/>
            <person name="Mori T."/>
            <person name="Ruckert C."/>
            <person name="Uria A.R."/>
            <person name="Helf M.J."/>
            <person name="Takada K."/>
            <person name="Gernert C."/>
            <person name="Steffens U.A."/>
            <person name="Heycke N."/>
            <person name="Schmitt S."/>
            <person name="Rinke C."/>
            <person name="Helfrich E.J."/>
            <person name="Brachmann A.O."/>
            <person name="Gurgui C."/>
            <person name="Wakimoto T."/>
            <person name="Kracht M."/>
            <person name="Crusemann M."/>
            <person name="Hentschel U."/>
            <person name="Abe I."/>
            <person name="Matsunaga S."/>
            <person name="Kalinowski J."/>
            <person name="Takeyama H."/>
            <person name="Piel J."/>
        </authorList>
    </citation>
    <scope>NUCLEOTIDE SEQUENCE [LARGE SCALE GENOMIC DNA]</scope>
    <source>
        <strain evidence="3">TSY1</strain>
    </source>
</reference>
<evidence type="ECO:0000313" key="2">
    <source>
        <dbReference type="EMBL" id="ETW97483.1"/>
    </source>
</evidence>
<dbReference type="Proteomes" id="UP000019141">
    <property type="component" value="Unassembled WGS sequence"/>
</dbReference>
<keyword evidence="3" id="KW-1185">Reference proteome</keyword>
<evidence type="ECO:0000313" key="3">
    <source>
        <dbReference type="Proteomes" id="UP000019141"/>
    </source>
</evidence>
<dbReference type="Gene3D" id="1.20.5.340">
    <property type="match status" value="1"/>
</dbReference>
<protein>
    <recommendedName>
        <fullName evidence="4">Cell division protein ZapB</fullName>
    </recommendedName>
</protein>
<gene>
    <name evidence="2" type="ORF">ETSY1_22515</name>
</gene>
<dbReference type="EMBL" id="AZHW01000659">
    <property type="protein sequence ID" value="ETW97483.1"/>
    <property type="molecule type" value="Genomic_DNA"/>
</dbReference>
<evidence type="ECO:0008006" key="4">
    <source>
        <dbReference type="Google" id="ProtNLM"/>
    </source>
</evidence>